<protein>
    <submittedName>
        <fullName evidence="2">SAM-dependent methyltransferase</fullName>
    </submittedName>
</protein>
<sequence length="208" mass="23506">MTASHSGHLRDEFGEIDIYLFDQLLRGRFDAYRTVLDAGCGAGRNLVWFLRNRFEVFAVDRDEGSVLRVRQLMADLAPHLPPERVQQAEVESLPYADASMDAVLSSAVLHFARDQAHFDAMVNEMWRVLRPGGLFFARLATTIGIEDRVRPLGGERYRLPDGSTRFLMDEARLLERTSALGATLADPIRTTNVQNLRAMTTWCLIRPA</sequence>
<dbReference type="GO" id="GO:0032259">
    <property type="term" value="P:methylation"/>
    <property type="evidence" value="ECO:0007669"/>
    <property type="project" value="UniProtKB-KW"/>
</dbReference>
<dbReference type="Gene3D" id="3.40.50.150">
    <property type="entry name" value="Vaccinia Virus protein VP39"/>
    <property type="match status" value="1"/>
</dbReference>
<accession>A0A841H799</accession>
<proteinExistence type="predicted"/>
<evidence type="ECO:0000259" key="1">
    <source>
        <dbReference type="Pfam" id="PF08241"/>
    </source>
</evidence>
<name>A0A841H799_9BACT</name>
<dbReference type="RefSeq" id="WP_170035208.1">
    <property type="nucleotide sequence ID" value="NZ_JABDTL010000001.1"/>
</dbReference>
<keyword evidence="2" id="KW-0808">Transferase</keyword>
<organism evidence="2 3">
    <name type="scientific">Longimicrobium terrae</name>
    <dbReference type="NCBI Taxonomy" id="1639882"/>
    <lineage>
        <taxon>Bacteria</taxon>
        <taxon>Pseudomonadati</taxon>
        <taxon>Gemmatimonadota</taxon>
        <taxon>Longimicrobiia</taxon>
        <taxon>Longimicrobiales</taxon>
        <taxon>Longimicrobiaceae</taxon>
        <taxon>Longimicrobium</taxon>
    </lineage>
</organism>
<evidence type="ECO:0000313" key="3">
    <source>
        <dbReference type="Proteomes" id="UP000582837"/>
    </source>
</evidence>
<reference evidence="2 3" key="1">
    <citation type="submission" date="2020-08" db="EMBL/GenBank/DDBJ databases">
        <title>Genomic Encyclopedia of Type Strains, Phase IV (KMG-IV): sequencing the most valuable type-strain genomes for metagenomic binning, comparative biology and taxonomic classification.</title>
        <authorList>
            <person name="Goeker M."/>
        </authorList>
    </citation>
    <scope>NUCLEOTIDE SEQUENCE [LARGE SCALE GENOMIC DNA]</scope>
    <source>
        <strain evidence="2 3">DSM 29007</strain>
    </source>
</reference>
<dbReference type="InterPro" id="IPR013216">
    <property type="entry name" value="Methyltransf_11"/>
</dbReference>
<dbReference type="Proteomes" id="UP000582837">
    <property type="component" value="Unassembled WGS sequence"/>
</dbReference>
<feature type="domain" description="Methyltransferase type 11" evidence="1">
    <location>
        <begin position="36"/>
        <end position="136"/>
    </location>
</feature>
<dbReference type="CDD" id="cd02440">
    <property type="entry name" value="AdoMet_MTases"/>
    <property type="match status" value="1"/>
</dbReference>
<gene>
    <name evidence="2" type="ORF">HNQ61_005482</name>
</gene>
<dbReference type="InterPro" id="IPR029063">
    <property type="entry name" value="SAM-dependent_MTases_sf"/>
</dbReference>
<dbReference type="AlphaFoldDB" id="A0A841H799"/>
<dbReference type="EMBL" id="JACHIA010000029">
    <property type="protein sequence ID" value="MBB6073804.1"/>
    <property type="molecule type" value="Genomic_DNA"/>
</dbReference>
<dbReference type="GO" id="GO:0008757">
    <property type="term" value="F:S-adenosylmethionine-dependent methyltransferase activity"/>
    <property type="evidence" value="ECO:0007669"/>
    <property type="project" value="InterPro"/>
</dbReference>
<dbReference type="InterPro" id="IPR050508">
    <property type="entry name" value="Methyltransf_Superfamily"/>
</dbReference>
<evidence type="ECO:0000313" key="2">
    <source>
        <dbReference type="EMBL" id="MBB6073804.1"/>
    </source>
</evidence>
<dbReference type="SUPFAM" id="SSF53335">
    <property type="entry name" value="S-adenosyl-L-methionine-dependent methyltransferases"/>
    <property type="match status" value="1"/>
</dbReference>
<comment type="caution">
    <text evidence="2">The sequence shown here is derived from an EMBL/GenBank/DDBJ whole genome shotgun (WGS) entry which is preliminary data.</text>
</comment>
<dbReference type="Pfam" id="PF08241">
    <property type="entry name" value="Methyltransf_11"/>
    <property type="match status" value="1"/>
</dbReference>
<keyword evidence="2" id="KW-0489">Methyltransferase</keyword>
<keyword evidence="3" id="KW-1185">Reference proteome</keyword>
<dbReference type="PANTHER" id="PTHR42912">
    <property type="entry name" value="METHYLTRANSFERASE"/>
    <property type="match status" value="1"/>
</dbReference>